<evidence type="ECO:0000313" key="8">
    <source>
        <dbReference type="Proteomes" id="UP000003586"/>
    </source>
</evidence>
<comment type="similarity">
    <text evidence="1 5">Belongs to the GTP cyclohydrolase I type 2/NIF3 family.</text>
</comment>
<dbReference type="AlphaFoldDB" id="W0EUS4"/>
<dbReference type="InterPro" id="IPR015867">
    <property type="entry name" value="N-reg_PII/ATP_PRibTrfase_C"/>
</dbReference>
<feature type="binding site" evidence="6">
    <location>
        <position position="64"/>
    </location>
    <ligand>
        <name>a divalent metal cation</name>
        <dbReference type="ChEBI" id="CHEBI:60240"/>
        <label>2</label>
    </ligand>
</feature>
<dbReference type="eggNOG" id="COG0327">
    <property type="taxonomic scope" value="Bacteria"/>
</dbReference>
<evidence type="ECO:0000256" key="5">
    <source>
        <dbReference type="PIRNR" id="PIRNR037489"/>
    </source>
</evidence>
<keyword evidence="8" id="KW-1185">Reference proteome</keyword>
<evidence type="ECO:0000256" key="4">
    <source>
        <dbReference type="ARBA" id="ARBA00022723"/>
    </source>
</evidence>
<dbReference type="OrthoDB" id="9792792at2"/>
<dbReference type="SUPFAM" id="SSF102705">
    <property type="entry name" value="NIF3 (NGG1p interacting factor 3)-like"/>
    <property type="match status" value="1"/>
</dbReference>
<accession>W0EUS4</accession>
<dbReference type="InterPro" id="IPR002678">
    <property type="entry name" value="DUF34/NIF3"/>
</dbReference>
<dbReference type="Proteomes" id="UP000003586">
    <property type="component" value="Chromosome"/>
</dbReference>
<dbReference type="HOGENOM" id="CLU_037423_1_0_10"/>
<evidence type="ECO:0000256" key="2">
    <source>
        <dbReference type="ARBA" id="ARBA00011643"/>
    </source>
</evidence>
<dbReference type="GO" id="GO:0005737">
    <property type="term" value="C:cytoplasm"/>
    <property type="evidence" value="ECO:0007669"/>
    <property type="project" value="TreeGrafter"/>
</dbReference>
<dbReference type="Pfam" id="PF01784">
    <property type="entry name" value="DUF34_NIF3"/>
    <property type="match status" value="1"/>
</dbReference>
<sequence>MTIGSVIQVLESFAPPALQENYDNAGLLTGQATQACTGILCCLDATEAVLEEAIEKRCNLVVAHHPIIFSGLKKINGNNYVERAVIKAIKNDIALYAIHTNLDNVIEGVNAQIAAKLGLVNLKVLAPKEGLLEKLFFFVPAEAADKVLDALFDAGGGTIGNYKECSFSVLGKGTFFPGAKANPYSGVVGSRHEGEELKIELLYPAWLRNKMVAVLKQNHPYEEVAYELIPVKNPHQEIGSGITGELPEAMEAIDFLQKLKTAFGLSVVKHTALMGKKIKKISVCGGAGSFLIKNAINSGSDIYITSDIKYHEFFDAGGQIIIADIGHYESEQFTIELLCNILQEKFPNFAVLKTTVNTNPVQYF</sequence>
<evidence type="ECO:0000256" key="6">
    <source>
        <dbReference type="PIRSR" id="PIRSR602678-1"/>
    </source>
</evidence>
<proteinExistence type="inferred from homology"/>
<feature type="binding site" evidence="6">
    <location>
        <position position="331"/>
    </location>
    <ligand>
        <name>a divalent metal cation</name>
        <dbReference type="ChEBI" id="CHEBI:60240"/>
        <label>1</label>
    </ligand>
</feature>
<dbReference type="PIRSF" id="PIRSF037489">
    <property type="entry name" value="UCP037489_NIF3_YqfO"/>
    <property type="match status" value="1"/>
</dbReference>
<feature type="binding site" evidence="6">
    <location>
        <position position="327"/>
    </location>
    <ligand>
        <name>a divalent metal cation</name>
        <dbReference type="ChEBI" id="CHEBI:60240"/>
        <label>1</label>
    </ligand>
</feature>
<dbReference type="PANTHER" id="PTHR13799">
    <property type="entry name" value="NGG1 INTERACTING FACTOR 3"/>
    <property type="match status" value="1"/>
</dbReference>
<dbReference type="Gene3D" id="3.40.1390.30">
    <property type="entry name" value="NIF3 (NGG1p interacting factor 3)-like"/>
    <property type="match status" value="1"/>
</dbReference>
<dbReference type="KEGG" id="nso:NIASO_03895"/>
<name>W0EUS4_9BACT</name>
<reference evidence="7 8" key="1">
    <citation type="submission" date="2013-12" db="EMBL/GenBank/DDBJ databases">
        <authorList>
            <consortium name="DOE Joint Genome Institute"/>
            <person name="Eisen J."/>
            <person name="Huntemann M."/>
            <person name="Han J."/>
            <person name="Chen A."/>
            <person name="Kyrpides N."/>
            <person name="Mavromatis K."/>
            <person name="Markowitz V."/>
            <person name="Palaniappan K."/>
            <person name="Ivanova N."/>
            <person name="Schaumberg A."/>
            <person name="Pati A."/>
            <person name="Liolios K."/>
            <person name="Nordberg H.P."/>
            <person name="Cantor M.N."/>
            <person name="Hua S.X."/>
            <person name="Woyke T."/>
        </authorList>
    </citation>
    <scope>NUCLEOTIDE SEQUENCE [LARGE SCALE GENOMIC DNA]</scope>
    <source>
        <strain evidence="8">DSM 19437</strain>
    </source>
</reference>
<gene>
    <name evidence="7" type="ORF">NIASO_03895</name>
</gene>
<feature type="binding site" evidence="6">
    <location>
        <position position="103"/>
    </location>
    <ligand>
        <name>a divalent metal cation</name>
        <dbReference type="ChEBI" id="CHEBI:60240"/>
        <label>1</label>
    </ligand>
</feature>
<dbReference type="NCBIfam" id="TIGR00486">
    <property type="entry name" value="YbgI_SA1388"/>
    <property type="match status" value="1"/>
</dbReference>
<dbReference type="PANTHER" id="PTHR13799:SF14">
    <property type="entry name" value="GTP CYCLOHYDROLASE 1 TYPE 2 HOMOLOG"/>
    <property type="match status" value="1"/>
</dbReference>
<evidence type="ECO:0000256" key="1">
    <source>
        <dbReference type="ARBA" id="ARBA00006964"/>
    </source>
</evidence>
<dbReference type="Gene3D" id="3.30.70.120">
    <property type="match status" value="1"/>
</dbReference>
<dbReference type="InterPro" id="IPR017221">
    <property type="entry name" value="DUF34/NIF3_bac"/>
</dbReference>
<evidence type="ECO:0000256" key="3">
    <source>
        <dbReference type="ARBA" id="ARBA00022112"/>
    </source>
</evidence>
<keyword evidence="4 5" id="KW-0479">Metal-binding</keyword>
<organism evidence="7 8">
    <name type="scientific">Niabella soli DSM 19437</name>
    <dbReference type="NCBI Taxonomy" id="929713"/>
    <lineage>
        <taxon>Bacteria</taxon>
        <taxon>Pseudomonadati</taxon>
        <taxon>Bacteroidota</taxon>
        <taxon>Chitinophagia</taxon>
        <taxon>Chitinophagales</taxon>
        <taxon>Chitinophagaceae</taxon>
        <taxon>Niabella</taxon>
    </lineage>
</organism>
<dbReference type="GO" id="GO:0046872">
    <property type="term" value="F:metal ion binding"/>
    <property type="evidence" value="ECO:0007669"/>
    <property type="project" value="UniProtKB-UniRule"/>
</dbReference>
<dbReference type="FunFam" id="3.40.1390.30:FF:000001">
    <property type="entry name" value="GTP cyclohydrolase 1 type 2"/>
    <property type="match status" value="1"/>
</dbReference>
<evidence type="ECO:0000313" key="7">
    <source>
        <dbReference type="EMBL" id="AHF14560.1"/>
    </source>
</evidence>
<dbReference type="InterPro" id="IPR036069">
    <property type="entry name" value="DUF34/NIF3_sf"/>
</dbReference>
<feature type="binding site" evidence="6">
    <location>
        <position position="65"/>
    </location>
    <ligand>
        <name>a divalent metal cation</name>
        <dbReference type="ChEBI" id="CHEBI:60240"/>
        <label>1</label>
    </ligand>
</feature>
<dbReference type="STRING" id="929713.NIASO_03895"/>
<dbReference type="RefSeq" id="WP_008583436.1">
    <property type="nucleotide sequence ID" value="NZ_CP007035.1"/>
</dbReference>
<dbReference type="EMBL" id="CP007035">
    <property type="protein sequence ID" value="AHF14560.1"/>
    <property type="molecule type" value="Genomic_DNA"/>
</dbReference>
<protein>
    <recommendedName>
        <fullName evidence="3 5">GTP cyclohydrolase 1 type 2 homolog</fullName>
    </recommendedName>
</protein>
<comment type="subunit">
    <text evidence="2">Homohexamer.</text>
</comment>